<accession>A0A1R3IXI9</accession>
<feature type="domain" description="Response regulatory" evidence="2">
    <location>
        <begin position="1"/>
        <end position="39"/>
    </location>
</feature>
<evidence type="ECO:0000259" key="2">
    <source>
        <dbReference type="PROSITE" id="PS50110"/>
    </source>
</evidence>
<keyword evidence="4" id="KW-1185">Reference proteome</keyword>
<gene>
    <name evidence="3" type="ORF">COLO4_20692</name>
</gene>
<proteinExistence type="predicted"/>
<name>A0A1R3IXI9_9ROSI</name>
<dbReference type="OrthoDB" id="971143at2759"/>
<dbReference type="InterPro" id="IPR011006">
    <property type="entry name" value="CheY-like_superfamily"/>
</dbReference>
<protein>
    <submittedName>
        <fullName evidence="3">Type-b response regulator</fullName>
    </submittedName>
</protein>
<dbReference type="Gene3D" id="3.40.50.2300">
    <property type="match status" value="1"/>
</dbReference>
<comment type="caution">
    <text evidence="3">The sequence shown here is derived from an EMBL/GenBank/DDBJ whole genome shotgun (WGS) entry which is preliminary data.</text>
</comment>
<dbReference type="SUPFAM" id="SSF52172">
    <property type="entry name" value="CheY-like"/>
    <property type="match status" value="1"/>
</dbReference>
<evidence type="ECO:0000313" key="4">
    <source>
        <dbReference type="Proteomes" id="UP000187203"/>
    </source>
</evidence>
<evidence type="ECO:0000313" key="3">
    <source>
        <dbReference type="EMBL" id="OMO87308.1"/>
    </source>
</evidence>
<reference evidence="4" key="1">
    <citation type="submission" date="2013-09" db="EMBL/GenBank/DDBJ databases">
        <title>Corchorus olitorius genome sequencing.</title>
        <authorList>
            <person name="Alam M."/>
            <person name="Haque M.S."/>
            <person name="Islam M.S."/>
            <person name="Emdad E.M."/>
            <person name="Islam M.M."/>
            <person name="Ahmed B."/>
            <person name="Halim A."/>
            <person name="Hossen Q.M.M."/>
            <person name="Hossain M.Z."/>
            <person name="Ahmed R."/>
            <person name="Khan M.M."/>
            <person name="Islam R."/>
            <person name="Rashid M.M."/>
            <person name="Khan S.A."/>
            <person name="Rahman M.S."/>
            <person name="Alam M."/>
            <person name="Yahiya A.S."/>
            <person name="Khan M.S."/>
            <person name="Azam M.S."/>
            <person name="Haque T."/>
            <person name="Lashkar M.Z.H."/>
            <person name="Akhand A.I."/>
            <person name="Morshed G."/>
            <person name="Roy S."/>
            <person name="Uddin K.S."/>
            <person name="Rabeya T."/>
            <person name="Hossain A.S."/>
            <person name="Chowdhury A."/>
            <person name="Snigdha A.R."/>
            <person name="Mortoza M.S."/>
            <person name="Matin S.A."/>
            <person name="Hoque S.M.E."/>
            <person name="Islam M.K."/>
            <person name="Roy D.K."/>
            <person name="Haider R."/>
            <person name="Moosa M.M."/>
            <person name="Elias S.M."/>
            <person name="Hasan A.M."/>
            <person name="Jahan S."/>
            <person name="Shafiuddin M."/>
            <person name="Mahmood N."/>
            <person name="Shommy N.S."/>
        </authorList>
    </citation>
    <scope>NUCLEOTIDE SEQUENCE [LARGE SCALE GENOMIC DNA]</scope>
    <source>
        <strain evidence="4">cv. O-4</strain>
    </source>
</reference>
<dbReference type="PROSITE" id="PS50110">
    <property type="entry name" value="RESPONSE_REGULATORY"/>
    <property type="match status" value="1"/>
</dbReference>
<evidence type="ECO:0000256" key="1">
    <source>
        <dbReference type="PROSITE-ProRule" id="PRU00169"/>
    </source>
</evidence>
<dbReference type="STRING" id="93759.A0A1R3IXI9"/>
<organism evidence="3 4">
    <name type="scientific">Corchorus olitorius</name>
    <dbReference type="NCBI Taxonomy" id="93759"/>
    <lineage>
        <taxon>Eukaryota</taxon>
        <taxon>Viridiplantae</taxon>
        <taxon>Streptophyta</taxon>
        <taxon>Embryophyta</taxon>
        <taxon>Tracheophyta</taxon>
        <taxon>Spermatophyta</taxon>
        <taxon>Magnoliopsida</taxon>
        <taxon>eudicotyledons</taxon>
        <taxon>Gunneridae</taxon>
        <taxon>Pentapetalae</taxon>
        <taxon>rosids</taxon>
        <taxon>malvids</taxon>
        <taxon>Malvales</taxon>
        <taxon>Malvaceae</taxon>
        <taxon>Grewioideae</taxon>
        <taxon>Apeibeae</taxon>
        <taxon>Corchorus</taxon>
    </lineage>
</organism>
<dbReference type="GO" id="GO:0000160">
    <property type="term" value="P:phosphorelay signal transduction system"/>
    <property type="evidence" value="ECO:0007669"/>
    <property type="project" value="InterPro"/>
</dbReference>
<dbReference type="InterPro" id="IPR001789">
    <property type="entry name" value="Sig_transdc_resp-reg_receiver"/>
</dbReference>
<dbReference type="Proteomes" id="UP000187203">
    <property type="component" value="Unassembled WGS sequence"/>
</dbReference>
<comment type="caution">
    <text evidence="1">Lacks conserved residue(s) required for the propagation of feature annotation.</text>
</comment>
<dbReference type="AlphaFoldDB" id="A0A1R3IXI9"/>
<dbReference type="EMBL" id="AWUE01017339">
    <property type="protein sequence ID" value="OMO87308.1"/>
    <property type="molecule type" value="Genomic_DNA"/>
</dbReference>
<sequence>MTVVEDYEHVQEGINGGGCYVLRKPVRFEELKNLWQHVLRRNMFRNGLVKKPLPLTDTVEAVASERQYDDEDKE</sequence>